<keyword evidence="3" id="KW-0812">Transmembrane</keyword>
<accession>A0A370X1N7</accession>
<dbReference type="NCBIfam" id="TIGR01643">
    <property type="entry name" value="YD_repeat_2x"/>
    <property type="match status" value="4"/>
</dbReference>
<dbReference type="PANTHER" id="PTHR32305:SF15">
    <property type="entry name" value="PROTEIN RHSA-RELATED"/>
    <property type="match status" value="1"/>
</dbReference>
<feature type="domain" description="DUF5675" evidence="4">
    <location>
        <begin position="613"/>
        <end position="722"/>
    </location>
</feature>
<keyword evidence="3" id="KW-0472">Membrane</keyword>
<feature type="compositionally biased region" description="Polar residues" evidence="2">
    <location>
        <begin position="7"/>
        <end position="17"/>
    </location>
</feature>
<dbReference type="NCBIfam" id="TIGR03696">
    <property type="entry name" value="Rhs_assc_core"/>
    <property type="match status" value="1"/>
</dbReference>
<name>A0A370X1N7_9GAMM</name>
<reference evidence="6 7" key="1">
    <citation type="submission" date="2018-07" db="EMBL/GenBank/DDBJ databases">
        <title>Dyella monticola sp. nov. and Dyella psychrodurans sp. nov. isolated from monsoon evergreen broad-leaved forest soil of Dinghu Mountain, China.</title>
        <authorList>
            <person name="Gao Z."/>
            <person name="Qiu L."/>
        </authorList>
    </citation>
    <scope>NUCLEOTIDE SEQUENCE [LARGE SCALE GENOMIC DNA]</scope>
    <source>
        <strain evidence="6 7">4G-K06</strain>
    </source>
</reference>
<keyword evidence="1" id="KW-0677">Repeat</keyword>
<evidence type="ECO:0000256" key="1">
    <source>
        <dbReference type="ARBA" id="ARBA00022737"/>
    </source>
</evidence>
<dbReference type="Pfam" id="PF25023">
    <property type="entry name" value="TEN_YD-shell"/>
    <property type="match status" value="2"/>
</dbReference>
<feature type="domain" description="Teneurin-like YD-shell" evidence="5">
    <location>
        <begin position="288"/>
        <end position="572"/>
    </location>
</feature>
<dbReference type="Proteomes" id="UP000254258">
    <property type="component" value="Unassembled WGS sequence"/>
</dbReference>
<feature type="transmembrane region" description="Helical" evidence="3">
    <location>
        <begin position="52"/>
        <end position="71"/>
    </location>
</feature>
<evidence type="ECO:0000259" key="4">
    <source>
        <dbReference type="Pfam" id="PF18925"/>
    </source>
</evidence>
<comment type="caution">
    <text evidence="6">The sequence shown here is derived from an EMBL/GenBank/DDBJ whole genome shotgun (WGS) entry which is preliminary data.</text>
</comment>
<dbReference type="InterPro" id="IPR043732">
    <property type="entry name" value="DUF5675"/>
</dbReference>
<protein>
    <submittedName>
        <fullName evidence="6">RHS repeat protein</fullName>
    </submittedName>
</protein>
<evidence type="ECO:0000313" key="7">
    <source>
        <dbReference type="Proteomes" id="UP000254258"/>
    </source>
</evidence>
<organism evidence="6 7">
    <name type="scientific">Dyella monticola</name>
    <dbReference type="NCBI Taxonomy" id="1927958"/>
    <lineage>
        <taxon>Bacteria</taxon>
        <taxon>Pseudomonadati</taxon>
        <taxon>Pseudomonadota</taxon>
        <taxon>Gammaproteobacteria</taxon>
        <taxon>Lysobacterales</taxon>
        <taxon>Rhodanobacteraceae</taxon>
        <taxon>Dyella</taxon>
    </lineage>
</organism>
<evidence type="ECO:0000256" key="2">
    <source>
        <dbReference type="SAM" id="MobiDB-lite"/>
    </source>
</evidence>
<dbReference type="AlphaFoldDB" id="A0A370X1N7"/>
<evidence type="ECO:0000313" key="6">
    <source>
        <dbReference type="EMBL" id="RDS82324.1"/>
    </source>
</evidence>
<keyword evidence="3" id="KW-1133">Transmembrane helix</keyword>
<feature type="domain" description="Teneurin-like YD-shell" evidence="5">
    <location>
        <begin position="183"/>
        <end position="264"/>
    </location>
</feature>
<dbReference type="EMBL" id="QRBE01000004">
    <property type="protein sequence ID" value="RDS82324.1"/>
    <property type="molecule type" value="Genomic_DNA"/>
</dbReference>
<dbReference type="InterPro" id="IPR050708">
    <property type="entry name" value="T6SS_VgrG/RHS"/>
</dbReference>
<feature type="region of interest" description="Disordered" evidence="2">
    <location>
        <begin position="1"/>
        <end position="31"/>
    </location>
</feature>
<sequence>MDHIQTVKASSVTSHTRTPVAPLTGKEHGAMAMMGTRGRHNGVTTARRRMRVFAKVAVAAVIAACIAPAMAQTANTTTTYTYDALDRLTGVTDPSGLTTTYQYDGLSDPTATSSPDTGVTARTFDAAGNVLTGTDANGNTVTYTYDADNRRLGASYADTTQNITYHYDEANSVTGCGTSYPIGHLTRIVEASVTTVYCYDAQGQVIQKQQITAAGTDTTAYSYSAAERLSGITYPSGTQVTYTRDGDGRIQTVTITPAGGTASTAVSSVTYQPFGPVSGYTLGNGQTITRSYDANYRLTDLTSPAFSLHVARDAMGDITAIGNAAGANPATETYSYDPLYRLTQITEANGSVLESVTYNPTGDRTSKTGSGLATGTYSYNPNTHQLIATGNAARTVDANGNTTAISQAGSTYGFGYSDRNRLTVAQLAGSTIANYTYNALNQRIQKVTGTVTERYDYNEGSQLLAEYGATSRDYIWMGGIPVANVDTTGTTSTVAYVTADQLGTPRAIADSNGNTEWQLAYQGNAWNEQAPTTNGYTYNLRFPGQYFDQETGLFYNGHRDYDSASGREIESDPMGLFGNQISTYDYARNNPLYWIDPSGLDVTITIQRQGYSSTGNSMQGTITVTSDQTSDTYSGYTMENAHAGDNGDKGPIPAGTYDAFLRADHNPNRLELENVPGYQNIQIHNGNYPRDFKGCFGVGNTHRTDFIGDSQNALRSILNIVSEDGTGNISVNVLPPSTPSYVPFDNSLPGPPL</sequence>
<dbReference type="Pfam" id="PF18925">
    <property type="entry name" value="DUF5675"/>
    <property type="match status" value="1"/>
</dbReference>
<dbReference type="InterPro" id="IPR056823">
    <property type="entry name" value="TEN-like_YD-shell"/>
</dbReference>
<dbReference type="InterPro" id="IPR031325">
    <property type="entry name" value="RHS_repeat"/>
</dbReference>
<dbReference type="InterPro" id="IPR006530">
    <property type="entry name" value="YD"/>
</dbReference>
<dbReference type="PANTHER" id="PTHR32305">
    <property type="match status" value="1"/>
</dbReference>
<dbReference type="Pfam" id="PF05593">
    <property type="entry name" value="RHS_repeat"/>
    <property type="match status" value="2"/>
</dbReference>
<proteinExistence type="predicted"/>
<keyword evidence="7" id="KW-1185">Reference proteome</keyword>
<gene>
    <name evidence="6" type="ORF">DWU98_09905</name>
</gene>
<dbReference type="Gene3D" id="2.180.10.10">
    <property type="entry name" value="RHS repeat-associated core"/>
    <property type="match status" value="1"/>
</dbReference>
<dbReference type="InterPro" id="IPR022385">
    <property type="entry name" value="Rhs_assc_core"/>
</dbReference>
<evidence type="ECO:0000256" key="3">
    <source>
        <dbReference type="SAM" id="Phobius"/>
    </source>
</evidence>
<evidence type="ECO:0000259" key="5">
    <source>
        <dbReference type="Pfam" id="PF25023"/>
    </source>
</evidence>